<evidence type="ECO:0000256" key="2">
    <source>
        <dbReference type="RuleBase" id="RU363103"/>
    </source>
</evidence>
<dbReference type="RefSeq" id="XP_019038020.1">
    <property type="nucleotide sequence ID" value="XM_019182028.1"/>
</dbReference>
<evidence type="ECO:0000256" key="1">
    <source>
        <dbReference type="ARBA" id="ARBA00007355"/>
    </source>
</evidence>
<dbReference type="PANTHER" id="PTHR12910:SF2">
    <property type="entry name" value="NADH DEHYDROGENASE [UBIQUINONE] 1 ALPHA SUBCOMPLEX SUBUNIT 12"/>
    <property type="match status" value="1"/>
</dbReference>
<dbReference type="PANTHER" id="PTHR12910">
    <property type="entry name" value="NADH-UBIQUINONE OXIDOREDUCTASE SUBUNIT B17.2"/>
    <property type="match status" value="1"/>
</dbReference>
<keyword evidence="2" id="KW-0679">Respiratory chain</keyword>
<comment type="function">
    <text evidence="2">Accessory subunit of the mitochondrial membrane respiratory chain NADH dehydrogenase (Complex I), that is believed not to be involved in catalysis. Complex I functions in the transfer of electrons from NADH to the respiratory chain. The immediate electron acceptor for the enzyme is believed to be ubiquinone.</text>
</comment>
<protein>
    <recommendedName>
        <fullName evidence="2">NADH dehydrogenase [ubiquinone] 1 alpha subcomplex subunit</fullName>
    </recommendedName>
</protein>
<evidence type="ECO:0000313" key="4">
    <source>
        <dbReference type="Proteomes" id="UP000094112"/>
    </source>
</evidence>
<keyword evidence="4" id="KW-1185">Reference proteome</keyword>
<dbReference type="InterPro" id="IPR007763">
    <property type="entry name" value="NDUFA12"/>
</dbReference>
<reference evidence="3 4" key="1">
    <citation type="journal article" date="2016" name="Proc. Natl. Acad. Sci. U.S.A.">
        <title>Comparative genomics of biotechnologically important yeasts.</title>
        <authorList>
            <person name="Riley R."/>
            <person name="Haridas S."/>
            <person name="Wolfe K.H."/>
            <person name="Lopes M.R."/>
            <person name="Hittinger C.T."/>
            <person name="Goeker M."/>
            <person name="Salamov A.A."/>
            <person name="Wisecaver J.H."/>
            <person name="Long T.M."/>
            <person name="Calvey C.H."/>
            <person name="Aerts A.L."/>
            <person name="Barry K.W."/>
            <person name="Choi C."/>
            <person name="Clum A."/>
            <person name="Coughlan A.Y."/>
            <person name="Deshpande S."/>
            <person name="Douglass A.P."/>
            <person name="Hanson S.J."/>
            <person name="Klenk H.-P."/>
            <person name="LaButti K.M."/>
            <person name="Lapidus A."/>
            <person name="Lindquist E.A."/>
            <person name="Lipzen A.M."/>
            <person name="Meier-Kolthoff J.P."/>
            <person name="Ohm R.A."/>
            <person name="Otillar R.P."/>
            <person name="Pangilinan J.L."/>
            <person name="Peng Y."/>
            <person name="Rokas A."/>
            <person name="Rosa C.A."/>
            <person name="Scheuner C."/>
            <person name="Sibirny A.A."/>
            <person name="Slot J.C."/>
            <person name="Stielow J.B."/>
            <person name="Sun H."/>
            <person name="Kurtzman C.P."/>
            <person name="Blackwell M."/>
            <person name="Grigoriev I.V."/>
            <person name="Jeffries T.W."/>
        </authorList>
    </citation>
    <scope>NUCLEOTIDE SEQUENCE [LARGE SCALE GENOMIC DNA]</scope>
    <source>
        <strain evidence="4">ATCC 58044 / CBS 1984 / NCYC 433 / NRRL Y-366-8</strain>
    </source>
</reference>
<name>A0A1E3P084_WICAA</name>
<evidence type="ECO:0000313" key="3">
    <source>
        <dbReference type="EMBL" id="ODQ58813.1"/>
    </source>
</evidence>
<dbReference type="EMBL" id="KV454211">
    <property type="protein sequence ID" value="ODQ58813.1"/>
    <property type="molecule type" value="Genomic_DNA"/>
</dbReference>
<gene>
    <name evidence="3" type="ORF">WICANDRAFT_33066</name>
</gene>
<dbReference type="Proteomes" id="UP000094112">
    <property type="component" value="Unassembled WGS sequence"/>
</dbReference>
<organism evidence="3 4">
    <name type="scientific">Wickerhamomyces anomalus (strain ATCC 58044 / CBS 1984 / NCYC 433 / NRRL Y-366-8)</name>
    <name type="common">Yeast</name>
    <name type="synonym">Hansenula anomala</name>
    <dbReference type="NCBI Taxonomy" id="683960"/>
    <lineage>
        <taxon>Eukaryota</taxon>
        <taxon>Fungi</taxon>
        <taxon>Dikarya</taxon>
        <taxon>Ascomycota</taxon>
        <taxon>Saccharomycotina</taxon>
        <taxon>Saccharomycetes</taxon>
        <taxon>Phaffomycetales</taxon>
        <taxon>Wickerhamomycetaceae</taxon>
        <taxon>Wickerhamomyces</taxon>
    </lineage>
</organism>
<dbReference type="Pfam" id="PF05071">
    <property type="entry name" value="NDUFA12"/>
    <property type="match status" value="1"/>
</dbReference>
<dbReference type="AlphaFoldDB" id="A0A1E3P084"/>
<proteinExistence type="inferred from homology"/>
<keyword evidence="2" id="KW-0472">Membrane</keyword>
<keyword evidence="2" id="KW-0249">Electron transport</keyword>
<dbReference type="GO" id="GO:0045271">
    <property type="term" value="C:respiratory chain complex I"/>
    <property type="evidence" value="ECO:0007669"/>
    <property type="project" value="InterPro"/>
</dbReference>
<accession>A0A1E3P084</accession>
<dbReference type="OrthoDB" id="274641at2759"/>
<comment type="subcellular location">
    <subcellularLocation>
        <location evidence="2">Mitochondrion inner membrane</location>
        <topology evidence="2">Peripheral membrane protein</topology>
        <orientation evidence="2">Matrix side</orientation>
    </subcellularLocation>
</comment>
<keyword evidence="2" id="KW-0999">Mitochondrion inner membrane</keyword>
<dbReference type="GO" id="GO:0005743">
    <property type="term" value="C:mitochondrial inner membrane"/>
    <property type="evidence" value="ECO:0007669"/>
    <property type="project" value="UniProtKB-SubCell"/>
</dbReference>
<dbReference type="GeneID" id="30199274"/>
<dbReference type="GO" id="GO:0006979">
    <property type="term" value="P:response to oxidative stress"/>
    <property type="evidence" value="ECO:0007669"/>
    <property type="project" value="TreeGrafter"/>
</dbReference>
<sequence length="143" mass="16477">MSTSLARTLRNIWQVGFKRYAKQMNSMGDAKSGTLVGIDDHGNHFYETDHEDEIHLRTRWVEYAETNKRWDISQVEPGWHYWLGYGTDTPPNKLQGEEKTVRAYPVPKVHAQNYTGTPGAYVPYNTAKPKFEAWEGKVSERTG</sequence>
<comment type="similarity">
    <text evidence="1 2">Belongs to the complex I NDUFA12 subunit family.</text>
</comment>
<keyword evidence="2" id="KW-0496">Mitochondrion</keyword>
<keyword evidence="2" id="KW-0813">Transport</keyword>
<dbReference type="STRING" id="683960.A0A1E3P084"/>